<evidence type="ECO:0000313" key="2">
    <source>
        <dbReference type="EMBL" id="MBC3899776.1"/>
    </source>
</evidence>
<comment type="caution">
    <text evidence="2">The sequence shown here is derived from an EMBL/GenBank/DDBJ whole genome shotgun (WGS) entry which is preliminary data.</text>
</comment>
<dbReference type="Gene3D" id="3.40.50.410">
    <property type="entry name" value="von Willebrand factor, type A domain"/>
    <property type="match status" value="1"/>
</dbReference>
<keyword evidence="1" id="KW-0175">Coiled coil</keyword>
<evidence type="ECO:0000256" key="1">
    <source>
        <dbReference type="SAM" id="Coils"/>
    </source>
</evidence>
<dbReference type="SUPFAM" id="SSF53300">
    <property type="entry name" value="vWA-like"/>
    <property type="match status" value="1"/>
</dbReference>
<reference evidence="2 3" key="1">
    <citation type="journal article" date="2020" name="mSystems">
        <title>Defining Genomic and Predicted Metabolic Features of the Acetobacterium Genus.</title>
        <authorList>
            <person name="Ross D.E."/>
            <person name="Marshall C.W."/>
            <person name="Gulliver D."/>
            <person name="May H.D."/>
            <person name="Norman R.S."/>
        </authorList>
    </citation>
    <scope>NUCLEOTIDE SEQUENCE [LARGE SCALE GENOMIC DNA]</scope>
    <source>
        <strain evidence="2 3">DSM 4132</strain>
    </source>
</reference>
<dbReference type="PANTHER" id="PTHR41248:SF1">
    <property type="entry name" value="NORD PROTEIN"/>
    <property type="match status" value="1"/>
</dbReference>
<dbReference type="RefSeq" id="WP_186894180.1">
    <property type="nucleotide sequence ID" value="NZ_WJBE01000006.1"/>
</dbReference>
<name>A0ABR6YXC3_9FIRM</name>
<dbReference type="PANTHER" id="PTHR41248">
    <property type="entry name" value="NORD PROTEIN"/>
    <property type="match status" value="1"/>
</dbReference>
<dbReference type="EMBL" id="WJBE01000006">
    <property type="protein sequence ID" value="MBC3899776.1"/>
    <property type="molecule type" value="Genomic_DNA"/>
</dbReference>
<dbReference type="InterPro" id="IPR051928">
    <property type="entry name" value="NorD/CobT"/>
</dbReference>
<gene>
    <name evidence="2" type="ORF">GH811_09120</name>
</gene>
<evidence type="ECO:0000313" key="3">
    <source>
        <dbReference type="Proteomes" id="UP000622405"/>
    </source>
</evidence>
<proteinExistence type="predicted"/>
<accession>A0ABR6YXC3</accession>
<organism evidence="2 3">
    <name type="scientific">Acetobacterium malicum</name>
    <dbReference type="NCBI Taxonomy" id="52692"/>
    <lineage>
        <taxon>Bacteria</taxon>
        <taxon>Bacillati</taxon>
        <taxon>Bacillota</taxon>
        <taxon>Clostridia</taxon>
        <taxon>Eubacteriales</taxon>
        <taxon>Eubacteriaceae</taxon>
        <taxon>Acetobacterium</taxon>
    </lineage>
</organism>
<dbReference type="Proteomes" id="UP000622405">
    <property type="component" value="Unassembled WGS sequence"/>
</dbReference>
<protein>
    <recommendedName>
        <fullName evidence="4">Cobalamin biosynthesis protein CobT VWA domain-containing protein</fullName>
    </recommendedName>
</protein>
<keyword evidence="3" id="KW-1185">Reference proteome</keyword>
<sequence>MAENCRETEDFEFDNRVNNLMWTICGNYGVEMPRNEKINSSQFNTLYFGIIAGARHKYVDWHLINQYIEWRSCSGFSREKLQAILLPAIDAMAINLLTVERPGIPDIQKKACLEIIDKLKSPVSDCLSDEIEFSMSSVLAGISVSVRPIMRELALELISIAKTNELQNLIEEIDEVYIRFFRINDYVQFDMQSILENHPRPLVKTKNLSESVLNSELLNKKSSKVAELEKTMSGERQTEYRSEDNEFVEALNRQAELNCGESYLKGVVVRRIESRLCKGVHRDCQLHFTEGVIRSKNNNQMQLKRAQKRLEQNRSAYEKKQQIYEATINRLKKSLIQTLRAEQSTYAASSDSGTINAQKLWRLGRVPATRLFKKMESNDNGKYVVDLMIDSSHSQFFKQATVAIQAYIIVRAIVGAGIPCRVNGFYSFFDYTILKRYRDYDDDLKQTENIFEYNCEGCNRDGLALKSVCDTLYTRAEENKILIVLSDGKPNDIHLPTRNSGKEFRGAVSYSGGIGIDDTAKEVRIARQRGIMVLGIFTGDEKDLKAEKLIFGKDFIYTREMNHFGDIIAAYLKRIIAS</sequence>
<dbReference type="InterPro" id="IPR036465">
    <property type="entry name" value="vWFA_dom_sf"/>
</dbReference>
<feature type="coiled-coil region" evidence="1">
    <location>
        <begin position="293"/>
        <end position="327"/>
    </location>
</feature>
<evidence type="ECO:0008006" key="4">
    <source>
        <dbReference type="Google" id="ProtNLM"/>
    </source>
</evidence>